<dbReference type="PANTHER" id="PTHR34388">
    <property type="entry name" value="DNA POLYMERASE III SUBUNIT DELTA"/>
    <property type="match status" value="1"/>
</dbReference>
<keyword evidence="1" id="KW-0808">Transferase</keyword>
<dbReference type="Proteomes" id="UP000289440">
    <property type="component" value="Chromosome"/>
</dbReference>
<evidence type="ECO:0000256" key="4">
    <source>
        <dbReference type="ARBA" id="ARBA00022932"/>
    </source>
</evidence>
<dbReference type="Gene3D" id="3.40.50.300">
    <property type="entry name" value="P-loop containing nucleotide triphosphate hydrolases"/>
    <property type="match status" value="1"/>
</dbReference>
<evidence type="ECO:0000313" key="6">
    <source>
        <dbReference type="EMBL" id="VEU59394.1"/>
    </source>
</evidence>
<dbReference type="NCBIfam" id="TIGR01128">
    <property type="entry name" value="holA"/>
    <property type="match status" value="1"/>
</dbReference>
<evidence type="ECO:0000256" key="1">
    <source>
        <dbReference type="ARBA" id="ARBA00022679"/>
    </source>
</evidence>
<accession>A0A449A599</accession>
<dbReference type="Gene3D" id="1.20.272.10">
    <property type="match status" value="1"/>
</dbReference>
<dbReference type="AlphaFoldDB" id="A0A449A599"/>
<dbReference type="GO" id="GO:0006261">
    <property type="term" value="P:DNA-templated DNA replication"/>
    <property type="evidence" value="ECO:0007669"/>
    <property type="project" value="TreeGrafter"/>
</dbReference>
<protein>
    <submittedName>
        <fullName evidence="6">DNA polymerase III, delta subunit</fullName>
    </submittedName>
</protein>
<dbReference type="InterPro" id="IPR027417">
    <property type="entry name" value="P-loop_NTPase"/>
</dbReference>
<dbReference type="InterPro" id="IPR005790">
    <property type="entry name" value="DNA_polIII_delta"/>
</dbReference>
<dbReference type="KEGG" id="mnu:NCTC10166_00363"/>
<proteinExistence type="predicted"/>
<keyword evidence="3" id="KW-0235">DNA replication</keyword>
<keyword evidence="4" id="KW-0239">DNA-directed DNA polymerase</keyword>
<dbReference type="GO" id="GO:0009360">
    <property type="term" value="C:DNA polymerase III complex"/>
    <property type="evidence" value="ECO:0007669"/>
    <property type="project" value="TreeGrafter"/>
</dbReference>
<dbReference type="SUPFAM" id="SSF52540">
    <property type="entry name" value="P-loop containing nucleoside triphosphate hydrolases"/>
    <property type="match status" value="1"/>
</dbReference>
<dbReference type="PANTHER" id="PTHR34388:SF1">
    <property type="entry name" value="DNA POLYMERASE III SUBUNIT DELTA"/>
    <property type="match status" value="1"/>
</dbReference>
<evidence type="ECO:0000256" key="2">
    <source>
        <dbReference type="ARBA" id="ARBA00022695"/>
    </source>
</evidence>
<feature type="domain" description="DNA polymerase III delta subunit-like C-terminal" evidence="5">
    <location>
        <begin position="231"/>
        <end position="311"/>
    </location>
</feature>
<gene>
    <name evidence="6" type="ORF">NCTC10166_00363</name>
</gene>
<evidence type="ECO:0000313" key="7">
    <source>
        <dbReference type="Proteomes" id="UP000289440"/>
    </source>
</evidence>
<dbReference type="EMBL" id="LR214951">
    <property type="protein sequence ID" value="VEU59394.1"/>
    <property type="molecule type" value="Genomic_DNA"/>
</dbReference>
<evidence type="ECO:0000256" key="3">
    <source>
        <dbReference type="ARBA" id="ARBA00022705"/>
    </source>
</evidence>
<reference evidence="6 7" key="1">
    <citation type="submission" date="2019-01" db="EMBL/GenBank/DDBJ databases">
        <authorList>
            <consortium name="Pathogen Informatics"/>
        </authorList>
    </citation>
    <scope>NUCLEOTIDE SEQUENCE [LARGE SCALE GENOMIC DNA]</scope>
    <source>
        <strain evidence="6 7">NCTC10166</strain>
    </source>
</reference>
<evidence type="ECO:0000259" key="5">
    <source>
        <dbReference type="Pfam" id="PF21694"/>
    </source>
</evidence>
<sequence length="314" mass="37307">MYFFYGDERFLINLEVKKVINNYFNYDLVKINDEIEINDFLSKIDNFSLFEKTEIFIISNLIFLQKNDDNKNKKIIEILQKNIQNKNKIFIFTFLLEKKEVLNKNNLLFNFLIKNSNFKEISKIKENEIEKYTKKIIESNKLKISNINFLKLVSKLPNNLDLIVNEIKKLSYFNNEEITELAIDNLVMDFASENDFAFIETFIKLDFQNLFNESQKKINSGVPRSLLLSQINSFLWIVNIVDIFKKKFSLDELSIKFGIKIFRLKKAELFLNKYSAKKARKLINSCFKIDEKLKKGQISDKLAFDLFFLNFLTN</sequence>
<keyword evidence="2" id="KW-0548">Nucleotidyltransferase</keyword>
<dbReference type="InterPro" id="IPR048466">
    <property type="entry name" value="DNA_pol3_delta-like_C"/>
</dbReference>
<keyword evidence="7" id="KW-1185">Reference proteome</keyword>
<dbReference type="Pfam" id="PF21694">
    <property type="entry name" value="DNA_pol3_delta_C"/>
    <property type="match status" value="1"/>
</dbReference>
<name>A0A449A599_9BACT</name>
<dbReference type="GO" id="GO:0003887">
    <property type="term" value="F:DNA-directed DNA polymerase activity"/>
    <property type="evidence" value="ECO:0007669"/>
    <property type="project" value="UniProtKB-KW"/>
</dbReference>
<organism evidence="6 7">
    <name type="scientific">Mesomycoplasma neurolyticum</name>
    <dbReference type="NCBI Taxonomy" id="2120"/>
    <lineage>
        <taxon>Bacteria</taxon>
        <taxon>Bacillati</taxon>
        <taxon>Mycoplasmatota</taxon>
        <taxon>Mycoplasmoidales</taxon>
        <taxon>Metamycoplasmataceae</taxon>
        <taxon>Mesomycoplasma</taxon>
    </lineage>
</organism>
<dbReference type="GO" id="GO:0003677">
    <property type="term" value="F:DNA binding"/>
    <property type="evidence" value="ECO:0007669"/>
    <property type="project" value="InterPro"/>
</dbReference>